<dbReference type="KEGG" id="snep:Enr13x_30430"/>
<sequence length="342" mass="38652">MVPLAMGKTYQQNRNGEHGIGCKDRCRVFRWFRAGIIGCLVTAPVLCVPQALAPNAIAQQPGAQQAVAGGGQVATAQQPFPPLTPQQQAQLDQVLLAWQTQSQGTKTLECKFERWHFDLMAAPEGVHAHKAEGEIKYANPDKGLFRVDSMMFYKGMKDGKPQYGPNPNKYGEYWVCNGVELIEYDRGEKKCNVQKLPPEMQGQHIFNSPLPFVFNLDAQNIKQRYWLTLKPSPKANTFLIQAWPKRQEDRAQYKMVQVVLSATFEPEVLIMYAPNFHEKLAPQWDHYEFSDVKRNAIGAGLQQFMGNFIPKKPPSSWEITSQNFLPPQIAEGQPNAPTVPRR</sequence>
<keyword evidence="2" id="KW-1185">Reference proteome</keyword>
<dbReference type="NCBIfam" id="TIGR03009">
    <property type="entry name" value="plancto_dom_2"/>
    <property type="match status" value="1"/>
</dbReference>
<proteinExistence type="predicted"/>
<dbReference type="Proteomes" id="UP000319004">
    <property type="component" value="Chromosome"/>
</dbReference>
<dbReference type="AlphaFoldDB" id="A0A518HQW8"/>
<evidence type="ECO:0000313" key="1">
    <source>
        <dbReference type="EMBL" id="QDV43188.1"/>
    </source>
</evidence>
<dbReference type="Gene3D" id="2.50.20.10">
    <property type="entry name" value="Lipoprotein localisation LolA/LolB/LppX"/>
    <property type="match status" value="1"/>
</dbReference>
<reference evidence="1 2" key="1">
    <citation type="submission" date="2019-03" db="EMBL/GenBank/DDBJ databases">
        <title>Deep-cultivation of Planctomycetes and their phenomic and genomic characterization uncovers novel biology.</title>
        <authorList>
            <person name="Wiegand S."/>
            <person name="Jogler M."/>
            <person name="Boedeker C."/>
            <person name="Pinto D."/>
            <person name="Vollmers J."/>
            <person name="Rivas-Marin E."/>
            <person name="Kohn T."/>
            <person name="Peeters S.H."/>
            <person name="Heuer A."/>
            <person name="Rast P."/>
            <person name="Oberbeckmann S."/>
            <person name="Bunk B."/>
            <person name="Jeske O."/>
            <person name="Meyerdierks A."/>
            <person name="Storesund J.E."/>
            <person name="Kallscheuer N."/>
            <person name="Luecker S."/>
            <person name="Lage O.M."/>
            <person name="Pohl T."/>
            <person name="Merkel B.J."/>
            <person name="Hornburger P."/>
            <person name="Mueller R.-W."/>
            <person name="Bruemmer F."/>
            <person name="Labrenz M."/>
            <person name="Spormann A.M."/>
            <person name="Op den Camp H."/>
            <person name="Overmann J."/>
            <person name="Amann R."/>
            <person name="Jetten M.S.M."/>
            <person name="Mascher T."/>
            <person name="Medema M.H."/>
            <person name="Devos D.P."/>
            <person name="Kaster A.-K."/>
            <person name="Ovreas L."/>
            <person name="Rohde M."/>
            <person name="Galperin M.Y."/>
            <person name="Jogler C."/>
        </authorList>
    </citation>
    <scope>NUCLEOTIDE SEQUENCE [LARGE SCALE GENOMIC DNA]</scope>
    <source>
        <strain evidence="1 2">Enr13</strain>
    </source>
</reference>
<evidence type="ECO:0008006" key="3">
    <source>
        <dbReference type="Google" id="ProtNLM"/>
    </source>
</evidence>
<dbReference type="InterPro" id="IPR017461">
    <property type="entry name" value="CHP03009_planctomycetes"/>
</dbReference>
<gene>
    <name evidence="1" type="ORF">Enr13x_30430</name>
</gene>
<evidence type="ECO:0000313" key="2">
    <source>
        <dbReference type="Proteomes" id="UP000319004"/>
    </source>
</evidence>
<accession>A0A518HQW8</accession>
<dbReference type="EMBL" id="CP037423">
    <property type="protein sequence ID" value="QDV43188.1"/>
    <property type="molecule type" value="Genomic_DNA"/>
</dbReference>
<protein>
    <recommendedName>
        <fullName evidence="3">TIGR03009 domain-containing protein</fullName>
    </recommendedName>
</protein>
<organism evidence="1 2">
    <name type="scientific">Stieleria neptunia</name>
    <dbReference type="NCBI Taxonomy" id="2527979"/>
    <lineage>
        <taxon>Bacteria</taxon>
        <taxon>Pseudomonadati</taxon>
        <taxon>Planctomycetota</taxon>
        <taxon>Planctomycetia</taxon>
        <taxon>Pirellulales</taxon>
        <taxon>Pirellulaceae</taxon>
        <taxon>Stieleria</taxon>
    </lineage>
</organism>
<name>A0A518HQW8_9BACT</name>